<dbReference type="EMBL" id="AXUT01000542">
    <property type="protein sequence ID" value="ESU76404.1"/>
    <property type="molecule type" value="Genomic_DNA"/>
</dbReference>
<accession>A0A090NAL8</accession>
<sequence length="48" mass="5879">MRIMPPPKTLSMGENTRISQRWYYRFILLIHNANTEEMINLIWLFLLI</sequence>
<name>A0A090NAL8_SHIDY</name>
<protein>
    <submittedName>
        <fullName evidence="1">Uncharacterized protein</fullName>
    </submittedName>
</protein>
<dbReference type="Proteomes" id="UP000017944">
    <property type="component" value="Unassembled WGS sequence"/>
</dbReference>
<dbReference type="AlphaFoldDB" id="A0A090NAL8"/>
<dbReference type="PATRIC" id="fig|1401327.3.peg.4063"/>
<comment type="caution">
    <text evidence="1">The sequence shown here is derived from an EMBL/GenBank/DDBJ whole genome shotgun (WGS) entry which is preliminary data.</text>
</comment>
<evidence type="ECO:0000313" key="2">
    <source>
        <dbReference type="Proteomes" id="UP000017944"/>
    </source>
</evidence>
<evidence type="ECO:0000313" key="1">
    <source>
        <dbReference type="EMBL" id="ESU76404.1"/>
    </source>
</evidence>
<organism evidence="1 2">
    <name type="scientific">Shigella dysenteriae WRSd3</name>
    <dbReference type="NCBI Taxonomy" id="1401327"/>
    <lineage>
        <taxon>Bacteria</taxon>
        <taxon>Pseudomonadati</taxon>
        <taxon>Pseudomonadota</taxon>
        <taxon>Gammaproteobacteria</taxon>
        <taxon>Enterobacterales</taxon>
        <taxon>Enterobacteriaceae</taxon>
        <taxon>Shigella</taxon>
    </lineage>
</organism>
<proteinExistence type="predicted"/>
<gene>
    <name evidence="1" type="ORF">WRSd3_04369</name>
</gene>
<reference evidence="1 2" key="1">
    <citation type="submission" date="2013-10" db="EMBL/GenBank/DDBJ databases">
        <title>Draft genomes and the virulence plasmids of Sd1617 vaccine constructs: WRSd3 and WRSd5.</title>
        <authorList>
            <person name="Aksomboon Vongsawan A."/>
            <person name="Venkatesan M.M."/>
            <person name="Vaisvil B."/>
            <person name="Emel G."/>
            <person name="Kepatral V."/>
            <person name="Sethabutr O."/>
            <person name="Serichantalergs O."/>
            <person name="Mason C."/>
        </authorList>
    </citation>
    <scope>NUCLEOTIDE SEQUENCE [LARGE SCALE GENOMIC DNA]</scope>
    <source>
        <strain evidence="1 2">WRSd3</strain>
    </source>
</reference>